<organism evidence="5 6">
    <name type="scientific">Nakamurella multipartita (strain ATCC 700099 / DSM 44233 / CIP 104796 / JCM 9543 / NBRC 105858 / Y-104)</name>
    <name type="common">Microsphaera multipartita</name>
    <dbReference type="NCBI Taxonomy" id="479431"/>
    <lineage>
        <taxon>Bacteria</taxon>
        <taxon>Bacillati</taxon>
        <taxon>Actinomycetota</taxon>
        <taxon>Actinomycetes</taxon>
        <taxon>Nakamurellales</taxon>
        <taxon>Nakamurellaceae</taxon>
        <taxon>Nakamurella</taxon>
    </lineage>
</organism>
<reference evidence="5 6" key="2">
    <citation type="journal article" date="2010" name="Stand. Genomic Sci.">
        <title>Complete genome sequence of Nakamurella multipartita type strain (Y-104).</title>
        <authorList>
            <person name="Tice H."/>
            <person name="Mayilraj S."/>
            <person name="Sims D."/>
            <person name="Lapidus A."/>
            <person name="Nolan M."/>
            <person name="Lucas S."/>
            <person name="Glavina Del Rio T."/>
            <person name="Copeland A."/>
            <person name="Cheng J.F."/>
            <person name="Meincke L."/>
            <person name="Bruce D."/>
            <person name="Goodwin L."/>
            <person name="Pitluck S."/>
            <person name="Ivanova N."/>
            <person name="Mavromatis K."/>
            <person name="Ovchinnikova G."/>
            <person name="Pati A."/>
            <person name="Chen A."/>
            <person name="Palaniappan K."/>
            <person name="Land M."/>
            <person name="Hauser L."/>
            <person name="Chang Y.J."/>
            <person name="Jeffries C.D."/>
            <person name="Detter J.C."/>
            <person name="Brettin T."/>
            <person name="Rohde M."/>
            <person name="Goker M."/>
            <person name="Bristow J."/>
            <person name="Eisen J.A."/>
            <person name="Markowitz V."/>
            <person name="Hugenholtz P."/>
            <person name="Kyrpides N.C."/>
            <person name="Klenk H.P."/>
            <person name="Chen F."/>
        </authorList>
    </citation>
    <scope>NUCLEOTIDE SEQUENCE [LARGE SCALE GENOMIC DNA]</scope>
    <source>
        <strain evidence="6">ATCC 700099 / DSM 44233 / CIP 104796 / JCM 9543 / NBRC 105858 / Y-104</strain>
    </source>
</reference>
<dbReference type="Pfam" id="PF22725">
    <property type="entry name" value="GFO_IDH_MocA_C3"/>
    <property type="match status" value="1"/>
</dbReference>
<gene>
    <name evidence="5" type="ordered locus">Namu_4438</name>
</gene>
<evidence type="ECO:0000313" key="5">
    <source>
        <dbReference type="EMBL" id="ACV80724.1"/>
    </source>
</evidence>
<keyword evidence="2" id="KW-0560">Oxidoreductase</keyword>
<dbReference type="Proteomes" id="UP000002218">
    <property type="component" value="Chromosome"/>
</dbReference>
<evidence type="ECO:0000256" key="2">
    <source>
        <dbReference type="ARBA" id="ARBA00023002"/>
    </source>
</evidence>
<dbReference type="InterPro" id="IPR000683">
    <property type="entry name" value="Gfo/Idh/MocA-like_OxRdtase_N"/>
</dbReference>
<protein>
    <submittedName>
        <fullName evidence="5">Oxidoreductase domain protein</fullName>
    </submittedName>
</protein>
<name>C8XKR7_NAKMY</name>
<reference evidence="6" key="1">
    <citation type="submission" date="2009-09" db="EMBL/GenBank/DDBJ databases">
        <title>The complete genome of Nakamurella multipartita DSM 44233.</title>
        <authorList>
            <consortium name="US DOE Joint Genome Institute (JGI-PGF)"/>
            <person name="Lucas S."/>
            <person name="Copeland A."/>
            <person name="Lapidus A."/>
            <person name="Glavina del Rio T."/>
            <person name="Dalin E."/>
            <person name="Tice H."/>
            <person name="Bruce D."/>
            <person name="Goodwin L."/>
            <person name="Pitluck S."/>
            <person name="Kyrpides N."/>
            <person name="Mavromatis K."/>
            <person name="Ivanova N."/>
            <person name="Ovchinnikova G."/>
            <person name="Sims D."/>
            <person name="Meincke L."/>
            <person name="Brettin T."/>
            <person name="Detter J.C."/>
            <person name="Han C."/>
            <person name="Larimer F."/>
            <person name="Land M."/>
            <person name="Hauser L."/>
            <person name="Markowitz V."/>
            <person name="Cheng J.-F."/>
            <person name="Hugenholtz P."/>
            <person name="Woyke T."/>
            <person name="Wu D."/>
            <person name="Klenk H.-P."/>
            <person name="Eisen J.A."/>
        </authorList>
    </citation>
    <scope>NUCLEOTIDE SEQUENCE [LARGE SCALE GENOMIC DNA]</scope>
    <source>
        <strain evidence="6">ATCC 700099 / DSM 44233 / CIP 104796 / JCM 9543 / NBRC 105858 / Y-104</strain>
    </source>
</reference>
<dbReference type="STRING" id="479431.Namu_4438"/>
<dbReference type="PANTHER" id="PTHR22604">
    <property type="entry name" value="OXIDOREDUCTASES"/>
    <property type="match status" value="1"/>
</dbReference>
<accession>C8XKR7</accession>
<evidence type="ECO:0000259" key="4">
    <source>
        <dbReference type="Pfam" id="PF22725"/>
    </source>
</evidence>
<dbReference type="AlphaFoldDB" id="C8XKR7"/>
<dbReference type="EMBL" id="CP001737">
    <property type="protein sequence ID" value="ACV80724.1"/>
    <property type="molecule type" value="Genomic_DNA"/>
</dbReference>
<dbReference type="HOGENOM" id="CLU_023194_7_2_11"/>
<dbReference type="Gene3D" id="3.40.50.720">
    <property type="entry name" value="NAD(P)-binding Rossmann-like Domain"/>
    <property type="match status" value="1"/>
</dbReference>
<dbReference type="Gene3D" id="3.30.360.10">
    <property type="entry name" value="Dihydrodipicolinate Reductase, domain 2"/>
    <property type="match status" value="1"/>
</dbReference>
<evidence type="ECO:0000259" key="3">
    <source>
        <dbReference type="Pfam" id="PF01408"/>
    </source>
</evidence>
<evidence type="ECO:0000313" key="6">
    <source>
        <dbReference type="Proteomes" id="UP000002218"/>
    </source>
</evidence>
<dbReference type="InParanoid" id="C8XKR7"/>
<dbReference type="eggNOG" id="COG0673">
    <property type="taxonomic scope" value="Bacteria"/>
</dbReference>
<dbReference type="SUPFAM" id="SSF55347">
    <property type="entry name" value="Glyceraldehyde-3-phosphate dehydrogenase-like, C-terminal domain"/>
    <property type="match status" value="1"/>
</dbReference>
<dbReference type="KEGG" id="nml:Namu_4438"/>
<comment type="similarity">
    <text evidence="1">Belongs to the Gfo/Idh/MocA family.</text>
</comment>
<dbReference type="SUPFAM" id="SSF51735">
    <property type="entry name" value="NAD(P)-binding Rossmann-fold domains"/>
    <property type="match status" value="1"/>
</dbReference>
<evidence type="ECO:0000256" key="1">
    <source>
        <dbReference type="ARBA" id="ARBA00010928"/>
    </source>
</evidence>
<sequence length="354" mass="36810">MSRPGPRDTMLQMSEPTLPAARTANPLQAPPLRWGVLAPGRIAGAFVDAVSRYTRQRVVAVGSRSAERAQAFAAAHGVERAVGSYEELVGAQDVDVIYVASPHSEHAAQALLAIAAGKHVLIEKAFTRNAAEAAQVVAAARAQGVLAMEAMWTRFLPQTDVIGQLLADGVLGEVTTVLADHGQSFEPDPQGRLFNPALAGGALLDLGIYPISFASFVLGAPDTVVATGSITDTGVDAQVSLTLATGSAQACLNTTLLARTPTTASISGSAGYLELSGPFYGPARLTLDTAAGRVVRDPDPITGHHGLCFEAAHLAQLVADGATESPLLPLDETVRILATIDEIRRQLGVVYPGE</sequence>
<dbReference type="Pfam" id="PF01408">
    <property type="entry name" value="GFO_IDH_MocA"/>
    <property type="match status" value="1"/>
</dbReference>
<dbReference type="PANTHER" id="PTHR22604:SF105">
    <property type="entry name" value="TRANS-1,2-DIHYDROBENZENE-1,2-DIOL DEHYDROGENASE"/>
    <property type="match status" value="1"/>
</dbReference>
<feature type="domain" description="Gfo/Idh/MocA-like oxidoreductase N-terminal" evidence="3">
    <location>
        <begin position="34"/>
        <end position="148"/>
    </location>
</feature>
<feature type="domain" description="GFO/IDH/MocA-like oxidoreductase" evidence="4">
    <location>
        <begin position="164"/>
        <end position="273"/>
    </location>
</feature>
<proteinExistence type="inferred from homology"/>
<dbReference type="InterPro" id="IPR050984">
    <property type="entry name" value="Gfo/Idh/MocA_domain"/>
</dbReference>
<dbReference type="InterPro" id="IPR055170">
    <property type="entry name" value="GFO_IDH_MocA-like_dom"/>
</dbReference>
<dbReference type="GO" id="GO:0016491">
    <property type="term" value="F:oxidoreductase activity"/>
    <property type="evidence" value="ECO:0007669"/>
    <property type="project" value="UniProtKB-KW"/>
</dbReference>
<dbReference type="GO" id="GO:0000166">
    <property type="term" value="F:nucleotide binding"/>
    <property type="evidence" value="ECO:0007669"/>
    <property type="project" value="InterPro"/>
</dbReference>
<keyword evidence="6" id="KW-1185">Reference proteome</keyword>
<dbReference type="InterPro" id="IPR036291">
    <property type="entry name" value="NAD(P)-bd_dom_sf"/>
</dbReference>